<feature type="compositionally biased region" description="Polar residues" evidence="1">
    <location>
        <begin position="92"/>
        <end position="105"/>
    </location>
</feature>
<dbReference type="InterPro" id="IPR053029">
    <property type="entry name" value="RNA_pol_I-specific_init_factor"/>
</dbReference>
<dbReference type="AlphaFoldDB" id="A0A8J2HVD9"/>
<evidence type="ECO:0000313" key="4">
    <source>
        <dbReference type="Proteomes" id="UP000676310"/>
    </source>
</evidence>
<dbReference type="GeneID" id="67013853"/>
<feature type="region of interest" description="Disordered" evidence="1">
    <location>
        <begin position="1"/>
        <end position="152"/>
    </location>
</feature>
<dbReference type="GO" id="GO:0001164">
    <property type="term" value="F:RNA polymerase I core promoter sequence-specific DNA binding"/>
    <property type="evidence" value="ECO:0007669"/>
    <property type="project" value="TreeGrafter"/>
</dbReference>
<feature type="compositionally biased region" description="Polar residues" evidence="1">
    <location>
        <begin position="1"/>
        <end position="18"/>
    </location>
</feature>
<name>A0A8J2HVD9_9PLEO</name>
<dbReference type="OrthoDB" id="5346740at2759"/>
<dbReference type="GO" id="GO:0070860">
    <property type="term" value="C:RNA polymerase I core factor complex"/>
    <property type="evidence" value="ECO:0007669"/>
    <property type="project" value="TreeGrafter"/>
</dbReference>
<feature type="compositionally biased region" description="Polar residues" evidence="1">
    <location>
        <begin position="324"/>
        <end position="356"/>
    </location>
</feature>
<dbReference type="InterPro" id="IPR029178">
    <property type="entry name" value="Ecm11_C"/>
</dbReference>
<feature type="region of interest" description="Disordered" evidence="1">
    <location>
        <begin position="502"/>
        <end position="546"/>
    </location>
</feature>
<evidence type="ECO:0000259" key="2">
    <source>
        <dbReference type="Pfam" id="PF15463"/>
    </source>
</evidence>
<feature type="compositionally biased region" description="Pro residues" evidence="1">
    <location>
        <begin position="359"/>
        <end position="371"/>
    </location>
</feature>
<organism evidence="3 4">
    <name type="scientific">Alternaria atra</name>
    <dbReference type="NCBI Taxonomy" id="119953"/>
    <lineage>
        <taxon>Eukaryota</taxon>
        <taxon>Fungi</taxon>
        <taxon>Dikarya</taxon>
        <taxon>Ascomycota</taxon>
        <taxon>Pezizomycotina</taxon>
        <taxon>Dothideomycetes</taxon>
        <taxon>Pleosporomycetidae</taxon>
        <taxon>Pleosporales</taxon>
        <taxon>Pleosporineae</taxon>
        <taxon>Pleosporaceae</taxon>
        <taxon>Alternaria</taxon>
        <taxon>Alternaria sect. Ulocladioides</taxon>
    </lineage>
</organism>
<proteinExistence type="predicted"/>
<gene>
    <name evidence="3" type="ORF">ALTATR162_LOCUS2410</name>
</gene>
<dbReference type="PANTHER" id="PTHR28244:SF3">
    <property type="entry name" value="EXTRACELLULAR MUTANT PROTEIN 11 C-TERMINAL DOMAIN-CONTAINING PROTEIN"/>
    <property type="match status" value="1"/>
</dbReference>
<feature type="compositionally biased region" description="Polar residues" evidence="1">
    <location>
        <begin position="56"/>
        <end position="77"/>
    </location>
</feature>
<feature type="compositionally biased region" description="Low complexity" evidence="1">
    <location>
        <begin position="237"/>
        <end position="260"/>
    </location>
</feature>
<feature type="compositionally biased region" description="Low complexity" evidence="1">
    <location>
        <begin position="294"/>
        <end position="303"/>
    </location>
</feature>
<dbReference type="GO" id="GO:0042790">
    <property type="term" value="P:nucleolar large rRNA transcription by RNA polymerase I"/>
    <property type="evidence" value="ECO:0007669"/>
    <property type="project" value="TreeGrafter"/>
</dbReference>
<feature type="region of interest" description="Disordered" evidence="1">
    <location>
        <begin position="191"/>
        <end position="270"/>
    </location>
</feature>
<sequence length="546" mass="61377">MQNFVNRGRTGSPSNGLSQGKPDRQANAASARIAMKDGHPVQQSQAPSGVPARRFTNAQNSSAVLQQPLQHRQSGPGPSQKRDPYDTDAESIDTTVNQSVVQVEDSQQKEPHHQQRGHVVGFDESSEVEDGDEEDEYEYEEEEEPEHPYWTDNYKLTHYDEELLRANGLATCSYDVQLSFLQDAARSGFQTVEGDSYPSTTNGEISEWGGGQEAPSNFHDDGRPMSPSPQRQNINNQAARMAASQPPQQQQSQNISLPSQTMQKPSQLYQHGAQIREQLRATAPILHHGGQNVQQHAAPPARQHQTHNRNKPHPTAIIPVHSNPHPSTYAQPSRSQQNPIQQASGPRTQLPSNKNTIPIGPPAPLKRPSPAPVIREPVVQEQPIEQTPFEGPEAVPHEDYDQKTLLKMKYEELKSEPFDADPRAPPPVIAEEDLQKPLVERLPLVQKNLDVGQQSEFFRSLPTTEWEDAGDWFLDQFQNIIQRTKQARQKKRKLAQDFEAEVEKRYEHVSKRQNQVQHAMDRMKEQGEGLVPRSPKPSKSPRPKRG</sequence>
<dbReference type="RefSeq" id="XP_043165949.1">
    <property type="nucleotide sequence ID" value="XM_043310014.1"/>
</dbReference>
<dbReference type="EMBL" id="CAJRGZ010000015">
    <property type="protein sequence ID" value="CAG5149620.1"/>
    <property type="molecule type" value="Genomic_DNA"/>
</dbReference>
<feature type="compositionally biased region" description="Acidic residues" evidence="1">
    <location>
        <begin position="124"/>
        <end position="145"/>
    </location>
</feature>
<evidence type="ECO:0000313" key="3">
    <source>
        <dbReference type="EMBL" id="CAG5149620.1"/>
    </source>
</evidence>
<dbReference type="Pfam" id="PF15463">
    <property type="entry name" value="ECM11"/>
    <property type="match status" value="1"/>
</dbReference>
<dbReference type="GO" id="GO:0017025">
    <property type="term" value="F:TBP-class protein binding"/>
    <property type="evidence" value="ECO:0007669"/>
    <property type="project" value="TreeGrafter"/>
</dbReference>
<reference evidence="3" key="1">
    <citation type="submission" date="2021-05" db="EMBL/GenBank/DDBJ databases">
        <authorList>
            <person name="Stam R."/>
        </authorList>
    </citation>
    <scope>NUCLEOTIDE SEQUENCE</scope>
    <source>
        <strain evidence="3">CS162</strain>
    </source>
</reference>
<keyword evidence="4" id="KW-1185">Reference proteome</keyword>
<feature type="region of interest" description="Disordered" evidence="1">
    <location>
        <begin position="290"/>
        <end position="371"/>
    </location>
</feature>
<accession>A0A8J2HVD9</accession>
<protein>
    <recommendedName>
        <fullName evidence="2">Extracellular mutant protein 11 C-terminal domain-containing protein</fullName>
    </recommendedName>
</protein>
<dbReference type="PANTHER" id="PTHR28244">
    <property type="entry name" value="RNA POLYMERASE I-SPECIFIC TRANSCRIPTION INITIATION FACTOR RRN11"/>
    <property type="match status" value="1"/>
</dbReference>
<dbReference type="Proteomes" id="UP000676310">
    <property type="component" value="Unassembled WGS sequence"/>
</dbReference>
<comment type="caution">
    <text evidence="3">The sequence shown here is derived from an EMBL/GenBank/DDBJ whole genome shotgun (WGS) entry which is preliminary data.</text>
</comment>
<evidence type="ECO:0000256" key="1">
    <source>
        <dbReference type="SAM" id="MobiDB-lite"/>
    </source>
</evidence>
<feature type="domain" description="Extracellular mutant protein 11 C-terminal" evidence="2">
    <location>
        <begin position="399"/>
        <end position="530"/>
    </location>
</feature>